<sequence>MAKKVNKTFTKPKRVEEVLLAKSGLLDEPGHEVVCDTKGNKIEMRQEVMRGDLQECDSEITPRQLQRVQRALGVDGEGIMVKKTTHEGSQVLNRSWSKGSLTGASGRDAVLVIPLQQGLCHDYTWRTGRLNLDRDTKDDLIERDKLLEVFWDRTEAVTEVLDGKET</sequence>
<dbReference type="Gramene" id="Bra030101.1">
    <property type="protein sequence ID" value="Bra030101.1-P"/>
    <property type="gene ID" value="Bra030101"/>
</dbReference>
<dbReference type="Proteomes" id="UP000011750">
    <property type="component" value="Chromosome A07"/>
</dbReference>
<proteinExistence type="predicted"/>
<reference evidence="1 2" key="1">
    <citation type="journal article" date="2011" name="Nat. Genet.">
        <title>The genome of the mesopolyploid crop species Brassica rapa.</title>
        <authorList>
            <consortium name="Brassica rapa Genome Sequencing Project Consortium"/>
            <person name="Wang X."/>
            <person name="Wang H."/>
            <person name="Wang J."/>
            <person name="Sun R."/>
            <person name="Wu J."/>
            <person name="Liu S."/>
            <person name="Bai Y."/>
            <person name="Mun J.H."/>
            <person name="Bancroft I."/>
            <person name="Cheng F."/>
            <person name="Huang S."/>
            <person name="Li X."/>
            <person name="Hua W."/>
            <person name="Wang J."/>
            <person name="Wang X."/>
            <person name="Freeling M."/>
            <person name="Pires J.C."/>
            <person name="Paterson A.H."/>
            <person name="Chalhoub B."/>
            <person name="Wang B."/>
            <person name="Hayward A."/>
            <person name="Sharpe A.G."/>
            <person name="Park B.S."/>
            <person name="Weisshaar B."/>
            <person name="Liu B."/>
            <person name="Li B."/>
            <person name="Liu B."/>
            <person name="Tong C."/>
            <person name="Song C."/>
            <person name="Duran C."/>
            <person name="Peng C."/>
            <person name="Geng C."/>
            <person name="Koh C."/>
            <person name="Lin C."/>
            <person name="Edwards D."/>
            <person name="Mu D."/>
            <person name="Shen D."/>
            <person name="Soumpourou E."/>
            <person name="Li F."/>
            <person name="Fraser F."/>
            <person name="Conant G."/>
            <person name="Lassalle G."/>
            <person name="King G.J."/>
            <person name="Bonnema G."/>
            <person name="Tang H."/>
            <person name="Wang H."/>
            <person name="Belcram H."/>
            <person name="Zhou H."/>
            <person name="Hirakawa H."/>
            <person name="Abe H."/>
            <person name="Guo H."/>
            <person name="Wang H."/>
            <person name="Jin H."/>
            <person name="Parkin I.A."/>
            <person name="Batley J."/>
            <person name="Kim J.S."/>
            <person name="Just J."/>
            <person name="Li J."/>
            <person name="Xu J."/>
            <person name="Deng J."/>
            <person name="Kim J.A."/>
            <person name="Li J."/>
            <person name="Yu J."/>
            <person name="Meng J."/>
            <person name="Wang J."/>
            <person name="Min J."/>
            <person name="Poulain J."/>
            <person name="Wang J."/>
            <person name="Hatakeyama K."/>
            <person name="Wu K."/>
            <person name="Wang L."/>
            <person name="Fang L."/>
            <person name="Trick M."/>
            <person name="Links M.G."/>
            <person name="Zhao M."/>
            <person name="Jin M."/>
            <person name="Ramchiary N."/>
            <person name="Drou N."/>
            <person name="Berkman P.J."/>
            <person name="Cai Q."/>
            <person name="Huang Q."/>
            <person name="Li R."/>
            <person name="Tabata S."/>
            <person name="Cheng S."/>
            <person name="Zhang S."/>
            <person name="Zhang S."/>
            <person name="Huang S."/>
            <person name="Sato S."/>
            <person name="Sun S."/>
            <person name="Kwon S.J."/>
            <person name="Choi S.R."/>
            <person name="Lee T.H."/>
            <person name="Fan W."/>
            <person name="Zhao X."/>
            <person name="Tan X."/>
            <person name="Xu X."/>
            <person name="Wang Y."/>
            <person name="Qiu Y."/>
            <person name="Yin Y."/>
            <person name="Li Y."/>
            <person name="Du Y."/>
            <person name="Liao Y."/>
            <person name="Lim Y."/>
            <person name="Narusaka Y."/>
            <person name="Wang Y."/>
            <person name="Wang Z."/>
            <person name="Li Z."/>
            <person name="Wang Z."/>
            <person name="Xiong Z."/>
            <person name="Zhang Z."/>
        </authorList>
    </citation>
    <scope>NUCLEOTIDE SEQUENCE [LARGE SCALE GENOMIC DNA]</scope>
    <source>
        <strain evidence="1 2">cv. Chiifu-401-42</strain>
    </source>
</reference>
<reference evidence="1" key="3">
    <citation type="submission" date="2023-03" db="UniProtKB">
        <authorList>
            <consortium name="EnsemblPlants"/>
        </authorList>
    </citation>
    <scope>IDENTIFICATION</scope>
    <source>
        <strain evidence="1">cv. Chiifu-401-42</strain>
    </source>
</reference>
<dbReference type="EnsemblPlants" id="Bra030101.1">
    <property type="protein sequence ID" value="Bra030101.1-P"/>
    <property type="gene ID" value="Bra030101"/>
</dbReference>
<protein>
    <submittedName>
        <fullName evidence="1">Uncharacterized protein</fullName>
    </submittedName>
</protein>
<dbReference type="InParanoid" id="M4EMT1"/>
<organism evidence="1 2">
    <name type="scientific">Brassica campestris</name>
    <name type="common">Field mustard</name>
    <dbReference type="NCBI Taxonomy" id="3711"/>
    <lineage>
        <taxon>Eukaryota</taxon>
        <taxon>Viridiplantae</taxon>
        <taxon>Streptophyta</taxon>
        <taxon>Embryophyta</taxon>
        <taxon>Tracheophyta</taxon>
        <taxon>Spermatophyta</taxon>
        <taxon>Magnoliopsida</taxon>
        <taxon>eudicotyledons</taxon>
        <taxon>Gunneridae</taxon>
        <taxon>Pentapetalae</taxon>
        <taxon>rosids</taxon>
        <taxon>malvids</taxon>
        <taxon>Brassicales</taxon>
        <taxon>Brassicaceae</taxon>
        <taxon>Brassiceae</taxon>
        <taxon>Brassica</taxon>
    </lineage>
</organism>
<dbReference type="AlphaFoldDB" id="M4EMT1"/>
<accession>M4EMT1</accession>
<dbReference type="HOGENOM" id="CLU_1605070_0_0_1"/>
<name>M4EMT1_BRACM</name>
<evidence type="ECO:0000313" key="1">
    <source>
        <dbReference type="EnsemblPlants" id="Bra030101.1-P"/>
    </source>
</evidence>
<reference evidence="1 2" key="2">
    <citation type="journal article" date="2018" name="Hortic Res">
        <title>Improved Brassica rapa reference genome by single-molecule sequencing and chromosome conformation capture technologies.</title>
        <authorList>
            <person name="Zhang L."/>
            <person name="Cai X."/>
            <person name="Wu J."/>
            <person name="Liu M."/>
            <person name="Grob S."/>
            <person name="Cheng F."/>
            <person name="Liang J."/>
            <person name="Cai C."/>
            <person name="Liu Z."/>
            <person name="Liu B."/>
            <person name="Wang F."/>
            <person name="Li S."/>
            <person name="Liu F."/>
            <person name="Li X."/>
            <person name="Cheng L."/>
            <person name="Yang W."/>
            <person name="Li M.H."/>
            <person name="Grossniklaus U."/>
            <person name="Zheng H."/>
            <person name="Wang X."/>
        </authorList>
    </citation>
    <scope>NUCLEOTIDE SEQUENCE [LARGE SCALE GENOMIC DNA]</scope>
    <source>
        <strain evidence="1 2">cv. Chiifu-401-42</strain>
    </source>
</reference>
<keyword evidence="2" id="KW-1185">Reference proteome</keyword>
<evidence type="ECO:0000313" key="2">
    <source>
        <dbReference type="Proteomes" id="UP000011750"/>
    </source>
</evidence>